<protein>
    <submittedName>
        <fullName evidence="2">Uncharacterized protein</fullName>
    </submittedName>
</protein>
<evidence type="ECO:0000313" key="4">
    <source>
        <dbReference type="Proteomes" id="UP000288082"/>
    </source>
</evidence>
<dbReference type="Proteomes" id="UP000287173">
    <property type="component" value="Unassembled WGS sequence"/>
</dbReference>
<evidence type="ECO:0000313" key="3">
    <source>
        <dbReference type="Proteomes" id="UP000287173"/>
    </source>
</evidence>
<evidence type="ECO:0000313" key="1">
    <source>
        <dbReference type="EMBL" id="RTG99690.1"/>
    </source>
</evidence>
<sequence>MTLDRLGALLDRLLARARGQAMRRTLHEYLAMLGRGEYARLRALLLGWSARTHLDAQLAAWAVHSAWLDIPTIPPQDALNLLSERSLRFGQDVVARVAAHYGTGEGGRLDPRLYVRLIADVAVRRGWEEGASEAAREAEAQWKTWVRVYPVRAPRDWHARLEGATIPADRKFVLPGGPNRGREVMAPHDWDRLPDPREWVNCGHAVIYTPAAQWKDLRR</sequence>
<name>A0A430UL71_THESC</name>
<gene>
    <name evidence="2" type="ORF">CSW30_13250</name>
    <name evidence="1" type="ORF">CSW50_12185</name>
</gene>
<proteinExistence type="predicted"/>
<dbReference type="RefSeq" id="WP_126187924.1">
    <property type="nucleotide sequence ID" value="NZ_PELM01000458.1"/>
</dbReference>
<reference evidence="3 4" key="1">
    <citation type="journal article" date="2019" name="Extremophiles">
        <title>Biogeography of thermophiles and predominance of Thermus scotoductus in domestic water heaters.</title>
        <authorList>
            <person name="Wilpiszeski R.L."/>
            <person name="Zhang Z."/>
            <person name="House C.H."/>
        </authorList>
    </citation>
    <scope>NUCLEOTIDE SEQUENCE [LARGE SCALE GENOMIC DNA]</scope>
    <source>
        <strain evidence="2 3">17_S17</strain>
        <strain evidence="1 4">38_S38</strain>
    </source>
</reference>
<evidence type="ECO:0000313" key="2">
    <source>
        <dbReference type="EMBL" id="RTI04504.1"/>
    </source>
</evidence>
<comment type="caution">
    <text evidence="2">The sequence shown here is derived from an EMBL/GenBank/DDBJ whole genome shotgun (WGS) entry which is preliminary data.</text>
</comment>
<organism evidence="2 3">
    <name type="scientific">Thermus scotoductus</name>
    <dbReference type="NCBI Taxonomy" id="37636"/>
    <lineage>
        <taxon>Bacteria</taxon>
        <taxon>Thermotogati</taxon>
        <taxon>Deinococcota</taxon>
        <taxon>Deinococci</taxon>
        <taxon>Thermales</taxon>
        <taxon>Thermaceae</taxon>
        <taxon>Thermus</taxon>
    </lineage>
</organism>
<dbReference type="AlphaFoldDB" id="A0A430UL71"/>
<dbReference type="EMBL" id="PEMG01000456">
    <property type="protein sequence ID" value="RTI04504.1"/>
    <property type="molecule type" value="Genomic_DNA"/>
</dbReference>
<dbReference type="EMBL" id="PELM01000458">
    <property type="protein sequence ID" value="RTG99690.1"/>
    <property type="molecule type" value="Genomic_DNA"/>
</dbReference>
<dbReference type="Proteomes" id="UP000288082">
    <property type="component" value="Unassembled WGS sequence"/>
</dbReference>
<accession>A0A430UL71</accession>